<gene>
    <name evidence="2" type="ORF">M408DRAFT_26882</name>
</gene>
<evidence type="ECO:0000313" key="2">
    <source>
        <dbReference type="EMBL" id="KIM24587.1"/>
    </source>
</evidence>
<keyword evidence="3" id="KW-1185">Reference proteome</keyword>
<organism evidence="2 3">
    <name type="scientific">Serendipita vermifera MAFF 305830</name>
    <dbReference type="NCBI Taxonomy" id="933852"/>
    <lineage>
        <taxon>Eukaryota</taxon>
        <taxon>Fungi</taxon>
        <taxon>Dikarya</taxon>
        <taxon>Basidiomycota</taxon>
        <taxon>Agaricomycotina</taxon>
        <taxon>Agaricomycetes</taxon>
        <taxon>Sebacinales</taxon>
        <taxon>Serendipitaceae</taxon>
        <taxon>Serendipita</taxon>
    </lineage>
</organism>
<reference evidence="2 3" key="1">
    <citation type="submission" date="2014-04" db="EMBL/GenBank/DDBJ databases">
        <authorList>
            <consortium name="DOE Joint Genome Institute"/>
            <person name="Kuo A."/>
            <person name="Zuccaro A."/>
            <person name="Kohler A."/>
            <person name="Nagy L.G."/>
            <person name="Floudas D."/>
            <person name="Copeland A."/>
            <person name="Barry K.W."/>
            <person name="Cichocki N."/>
            <person name="Veneault-Fourrey C."/>
            <person name="LaButti K."/>
            <person name="Lindquist E.A."/>
            <person name="Lipzen A."/>
            <person name="Lundell T."/>
            <person name="Morin E."/>
            <person name="Murat C."/>
            <person name="Sun H."/>
            <person name="Tunlid A."/>
            <person name="Henrissat B."/>
            <person name="Grigoriev I.V."/>
            <person name="Hibbett D.S."/>
            <person name="Martin F."/>
            <person name="Nordberg H.P."/>
            <person name="Cantor M.N."/>
            <person name="Hua S.X."/>
        </authorList>
    </citation>
    <scope>NUCLEOTIDE SEQUENCE [LARGE SCALE GENOMIC DNA]</scope>
    <source>
        <strain evidence="2 3">MAFF 305830</strain>
    </source>
</reference>
<dbReference type="Proteomes" id="UP000054097">
    <property type="component" value="Unassembled WGS sequence"/>
</dbReference>
<dbReference type="EMBL" id="KN824322">
    <property type="protein sequence ID" value="KIM24587.1"/>
    <property type="molecule type" value="Genomic_DNA"/>
</dbReference>
<evidence type="ECO:0000256" key="1">
    <source>
        <dbReference type="SAM" id="MobiDB-lite"/>
    </source>
</evidence>
<feature type="compositionally biased region" description="Low complexity" evidence="1">
    <location>
        <begin position="133"/>
        <end position="144"/>
    </location>
</feature>
<evidence type="ECO:0000313" key="3">
    <source>
        <dbReference type="Proteomes" id="UP000054097"/>
    </source>
</evidence>
<dbReference type="AlphaFoldDB" id="A0A0C2X5N0"/>
<feature type="compositionally biased region" description="Basic and acidic residues" evidence="1">
    <location>
        <begin position="151"/>
        <end position="163"/>
    </location>
</feature>
<proteinExistence type="predicted"/>
<feature type="compositionally biased region" description="Basic and acidic residues" evidence="1">
    <location>
        <begin position="108"/>
        <end position="117"/>
    </location>
</feature>
<sequence length="208" mass="22333">MENHSHIINAAIDVYGREHAPSQDSVPQPANGSDSDSDATPKAKPIPLLSTSTGYSYNANNSWKDLGMLEPVGNNGMRGIAQQLPSQPIERNKFMPGTSESSTGTFDTIKRASEKKKIAYPVPTRRAPPPPTGATGPKTGVAAPKSHSMKKAFEGTLRNKEENSSVPAGFGHDHESDMEALNHLMLNLGPSDDKKVQKSYPGTRQAND</sequence>
<feature type="compositionally biased region" description="Polar residues" evidence="1">
    <location>
        <begin position="22"/>
        <end position="34"/>
    </location>
</feature>
<accession>A0A0C2X5N0</accession>
<name>A0A0C2X5N0_SERVB</name>
<protein>
    <submittedName>
        <fullName evidence="2">Uncharacterized protein</fullName>
    </submittedName>
</protein>
<dbReference type="HOGENOM" id="CLU_1321622_0_0_1"/>
<feature type="region of interest" description="Disordered" evidence="1">
    <location>
        <begin position="86"/>
        <end position="208"/>
    </location>
</feature>
<feature type="region of interest" description="Disordered" evidence="1">
    <location>
        <begin position="13"/>
        <end position="51"/>
    </location>
</feature>
<reference evidence="3" key="2">
    <citation type="submission" date="2015-01" db="EMBL/GenBank/DDBJ databases">
        <title>Evolutionary Origins and Diversification of the Mycorrhizal Mutualists.</title>
        <authorList>
            <consortium name="DOE Joint Genome Institute"/>
            <consortium name="Mycorrhizal Genomics Consortium"/>
            <person name="Kohler A."/>
            <person name="Kuo A."/>
            <person name="Nagy L.G."/>
            <person name="Floudas D."/>
            <person name="Copeland A."/>
            <person name="Barry K.W."/>
            <person name="Cichocki N."/>
            <person name="Veneault-Fourrey C."/>
            <person name="LaButti K."/>
            <person name="Lindquist E.A."/>
            <person name="Lipzen A."/>
            <person name="Lundell T."/>
            <person name="Morin E."/>
            <person name="Murat C."/>
            <person name="Riley R."/>
            <person name="Ohm R."/>
            <person name="Sun H."/>
            <person name="Tunlid A."/>
            <person name="Henrissat B."/>
            <person name="Grigoriev I.V."/>
            <person name="Hibbett D.S."/>
            <person name="Martin F."/>
        </authorList>
    </citation>
    <scope>NUCLEOTIDE SEQUENCE [LARGE SCALE GENOMIC DNA]</scope>
    <source>
        <strain evidence="3">MAFF 305830</strain>
    </source>
</reference>